<feature type="region of interest" description="Disordered" evidence="1">
    <location>
        <begin position="1"/>
        <end position="34"/>
    </location>
</feature>
<feature type="domain" description="SHSP" evidence="2">
    <location>
        <begin position="162"/>
        <end position="237"/>
    </location>
</feature>
<organism evidence="3 4">
    <name type="scientific">Sphagnurus paluster</name>
    <dbReference type="NCBI Taxonomy" id="117069"/>
    <lineage>
        <taxon>Eukaryota</taxon>
        <taxon>Fungi</taxon>
        <taxon>Dikarya</taxon>
        <taxon>Basidiomycota</taxon>
        <taxon>Agaricomycotina</taxon>
        <taxon>Agaricomycetes</taxon>
        <taxon>Agaricomycetidae</taxon>
        <taxon>Agaricales</taxon>
        <taxon>Tricholomatineae</taxon>
        <taxon>Lyophyllaceae</taxon>
        <taxon>Sphagnurus</taxon>
    </lineage>
</organism>
<gene>
    <name evidence="3" type="ORF">H0H81_002097</name>
</gene>
<evidence type="ECO:0000259" key="2">
    <source>
        <dbReference type="Pfam" id="PF00011"/>
    </source>
</evidence>
<sequence length="256" mass="29148">MPAYTQNTRKEHLTIPNHNGAQRSQDRTNPSPITAVTGIIYPSTPLDNITEADTSVYRAPPNRFYNHPNVAASAIEDAAPRPLSDSNSLDHLWGAIRQQKELKMAKERPKVQSLEEMANDLSLEQQYPIDIPVLESGSAPKSIKKQKSISSIRESTDGRMMVATFDLRDVAKEDVHVSYQRNRLIITWATAEISEWEEDGVVMRERLERIYNRTLPLAEGTKFEEIRGLMNGRQLTLRYPNMRCMRVEPRSRSGES</sequence>
<dbReference type="EMBL" id="JABCKI010000715">
    <property type="protein sequence ID" value="KAG5649771.1"/>
    <property type="molecule type" value="Genomic_DNA"/>
</dbReference>
<reference evidence="3" key="2">
    <citation type="submission" date="2021-10" db="EMBL/GenBank/DDBJ databases">
        <title>Phylogenomics reveals ancestral predisposition of the termite-cultivated fungus Termitomyces towards a domesticated lifestyle.</title>
        <authorList>
            <person name="Auxier B."/>
            <person name="Grum-Grzhimaylo A."/>
            <person name="Cardenas M.E."/>
            <person name="Lodge J.D."/>
            <person name="Laessoe T."/>
            <person name="Pedersen O."/>
            <person name="Smith M.E."/>
            <person name="Kuyper T.W."/>
            <person name="Franco-Molano E.A."/>
            <person name="Baroni T.J."/>
            <person name="Aanen D.K."/>
        </authorList>
    </citation>
    <scope>NUCLEOTIDE SEQUENCE</scope>
    <source>
        <strain evidence="3">D49</strain>
    </source>
</reference>
<proteinExistence type="predicted"/>
<dbReference type="Pfam" id="PF00011">
    <property type="entry name" value="HSP20"/>
    <property type="match status" value="1"/>
</dbReference>
<evidence type="ECO:0000313" key="3">
    <source>
        <dbReference type="EMBL" id="KAG5649771.1"/>
    </source>
</evidence>
<evidence type="ECO:0000256" key="1">
    <source>
        <dbReference type="SAM" id="MobiDB-lite"/>
    </source>
</evidence>
<reference evidence="3" key="1">
    <citation type="submission" date="2021-02" db="EMBL/GenBank/DDBJ databases">
        <authorList>
            <person name="Nieuwenhuis M."/>
            <person name="Van De Peppel L.J.J."/>
        </authorList>
    </citation>
    <scope>NUCLEOTIDE SEQUENCE</scope>
    <source>
        <strain evidence="3">D49</strain>
    </source>
</reference>
<dbReference type="InterPro" id="IPR008978">
    <property type="entry name" value="HSP20-like_chaperone"/>
</dbReference>
<dbReference type="InterPro" id="IPR002068">
    <property type="entry name" value="A-crystallin/Hsp20_dom"/>
</dbReference>
<dbReference type="SUPFAM" id="SSF49764">
    <property type="entry name" value="HSP20-like chaperones"/>
    <property type="match status" value="1"/>
</dbReference>
<comment type="caution">
    <text evidence="3">The sequence shown here is derived from an EMBL/GenBank/DDBJ whole genome shotgun (WGS) entry which is preliminary data.</text>
</comment>
<dbReference type="Proteomes" id="UP000717328">
    <property type="component" value="Unassembled WGS sequence"/>
</dbReference>
<dbReference type="CDD" id="cd06464">
    <property type="entry name" value="ACD_sHsps-like"/>
    <property type="match status" value="1"/>
</dbReference>
<accession>A0A9P7KJL3</accession>
<dbReference type="AlphaFoldDB" id="A0A9P7KJL3"/>
<dbReference type="OrthoDB" id="1431247at2759"/>
<dbReference type="Gene3D" id="2.60.40.790">
    <property type="match status" value="1"/>
</dbReference>
<evidence type="ECO:0000313" key="4">
    <source>
        <dbReference type="Proteomes" id="UP000717328"/>
    </source>
</evidence>
<feature type="compositionally biased region" description="Polar residues" evidence="1">
    <location>
        <begin position="16"/>
        <end position="34"/>
    </location>
</feature>
<protein>
    <recommendedName>
        <fullName evidence="2">SHSP domain-containing protein</fullName>
    </recommendedName>
</protein>
<keyword evidence="4" id="KW-1185">Reference proteome</keyword>
<name>A0A9P7KJL3_9AGAR</name>